<dbReference type="InterPro" id="IPR000120">
    <property type="entry name" value="Amidase"/>
</dbReference>
<evidence type="ECO:0000313" key="4">
    <source>
        <dbReference type="Proteomes" id="UP000317291"/>
    </source>
</evidence>
<evidence type="ECO:0000256" key="1">
    <source>
        <dbReference type="SAM" id="MobiDB-lite"/>
    </source>
</evidence>
<accession>A0A5C5RFW8</accession>
<dbReference type="Proteomes" id="UP000317291">
    <property type="component" value="Unassembled WGS sequence"/>
</dbReference>
<dbReference type="OrthoDB" id="182039at2"/>
<dbReference type="PANTHER" id="PTHR11895:SF151">
    <property type="entry name" value="GLUTAMYL-TRNA(GLN) AMIDOTRANSFERASE SUBUNIT A"/>
    <property type="match status" value="1"/>
</dbReference>
<dbReference type="GO" id="GO:0003824">
    <property type="term" value="F:catalytic activity"/>
    <property type="evidence" value="ECO:0007669"/>
    <property type="project" value="InterPro"/>
</dbReference>
<keyword evidence="4" id="KW-1185">Reference proteome</keyword>
<gene>
    <name evidence="3" type="ORF">FK529_03020</name>
</gene>
<evidence type="ECO:0000313" key="3">
    <source>
        <dbReference type="EMBL" id="TWS21572.1"/>
    </source>
</evidence>
<organism evidence="3 4">
    <name type="scientific">Tsukamurella asaccharolytica</name>
    <dbReference type="NCBI Taxonomy" id="2592067"/>
    <lineage>
        <taxon>Bacteria</taxon>
        <taxon>Bacillati</taxon>
        <taxon>Actinomycetota</taxon>
        <taxon>Actinomycetes</taxon>
        <taxon>Mycobacteriales</taxon>
        <taxon>Tsukamurellaceae</taxon>
        <taxon>Tsukamurella</taxon>
    </lineage>
</organism>
<proteinExistence type="predicted"/>
<dbReference type="AlphaFoldDB" id="A0A5C5RFW8"/>
<dbReference type="EMBL" id="VIGW01000001">
    <property type="protein sequence ID" value="TWS21572.1"/>
    <property type="molecule type" value="Genomic_DNA"/>
</dbReference>
<feature type="region of interest" description="Disordered" evidence="1">
    <location>
        <begin position="1"/>
        <end position="21"/>
    </location>
</feature>
<evidence type="ECO:0000259" key="2">
    <source>
        <dbReference type="Pfam" id="PF01425"/>
    </source>
</evidence>
<protein>
    <submittedName>
        <fullName evidence="3">Amidase</fullName>
    </submittedName>
</protein>
<feature type="domain" description="Amidase" evidence="2">
    <location>
        <begin position="65"/>
        <end position="245"/>
    </location>
</feature>
<dbReference type="PANTHER" id="PTHR11895">
    <property type="entry name" value="TRANSAMIDASE"/>
    <property type="match status" value="1"/>
</dbReference>
<comment type="caution">
    <text evidence="3">The sequence shown here is derived from an EMBL/GenBank/DDBJ whole genome shotgun (WGS) entry which is preliminary data.</text>
</comment>
<dbReference type="SUPFAM" id="SSF75304">
    <property type="entry name" value="Amidase signature (AS) enzymes"/>
    <property type="match status" value="1"/>
</dbReference>
<sequence>MSHRVRLGGVTSPQPNPIARPVHSRSVRAQVNAVRSRIVSAQDSAGAVRTLIEDREVELRAWVGFSPAIETDAREVDRRISDAGDSLPLAGLSVGVKDLIDVAGMPTRAGSDITSDEPAALDAPCVDRLRTLGAVIQGKTVTTEFGYFRPGATRNPHAVDHTPGGSSSGSAAAVGSGTLPFALGTQTAGSLTRPASFCGAAAMVLAHGSTDTSGITGLSPSLDSLGLLTRTITDLQYVYEAFTGKPLAVPAVAGVEVRLWSGSSLDTLSAHMRHLLDTLPVVLGEVGVTTTALQRDDHIRTLTDDQVAVMAYEASRTRAAEARDHADRLSTSLLELLRTGAGVSTDSYRAALVRRDRSRTMVADSLGDHAVIVGPAALGPAPKGLGATGSPVLSRAWQLLGCPVITVPGARTDDGMPLGLQVIGVGGGEGAIFAVARALEQRLGSTVV</sequence>
<reference evidence="3 4" key="1">
    <citation type="submission" date="2019-06" db="EMBL/GenBank/DDBJ databases">
        <title>Tsukamurella conjunctivitidis sp. nov., Tsukamurella assacharolytica sp. nov. and Tsukamurella sputae sp. nov. isolated from patients with conjunctivitis, bacteraemia (lymphoma) and respiratory infection (sputum) in Hong Kong.</title>
        <authorList>
            <person name="Teng J.L.L."/>
            <person name="Lee H.H."/>
            <person name="Fong J.Y.H."/>
            <person name="Fok K.M.N."/>
            <person name="Lau S.K.P."/>
            <person name="Woo P.C.Y."/>
        </authorList>
    </citation>
    <scope>NUCLEOTIDE SEQUENCE [LARGE SCALE GENOMIC DNA]</scope>
    <source>
        <strain evidence="3 4">HKU71</strain>
    </source>
</reference>
<dbReference type="Gene3D" id="3.90.1300.10">
    <property type="entry name" value="Amidase signature (AS) domain"/>
    <property type="match status" value="1"/>
</dbReference>
<dbReference type="InterPro" id="IPR023631">
    <property type="entry name" value="Amidase_dom"/>
</dbReference>
<dbReference type="Pfam" id="PF01425">
    <property type="entry name" value="Amidase"/>
    <property type="match status" value="1"/>
</dbReference>
<dbReference type="InterPro" id="IPR036928">
    <property type="entry name" value="AS_sf"/>
</dbReference>
<name>A0A5C5RFW8_9ACTN</name>